<reference evidence="1" key="1">
    <citation type="submission" date="2021-09" db="EMBL/GenBank/DDBJ databases">
        <title>The genome of Mauremys mutica provides insights into the evolution of semi-aquatic lifestyle.</title>
        <authorList>
            <person name="Gong S."/>
            <person name="Gao Y."/>
        </authorList>
    </citation>
    <scope>NUCLEOTIDE SEQUENCE</scope>
    <source>
        <strain evidence="1">MM-2020</strain>
        <tissue evidence="1">Muscle</tissue>
    </source>
</reference>
<dbReference type="Proteomes" id="UP000827986">
    <property type="component" value="Unassembled WGS sequence"/>
</dbReference>
<dbReference type="EMBL" id="JAHDVG010000466">
    <property type="protein sequence ID" value="KAH1182811.1"/>
    <property type="molecule type" value="Genomic_DNA"/>
</dbReference>
<evidence type="ECO:0000313" key="1">
    <source>
        <dbReference type="EMBL" id="KAH1182811.1"/>
    </source>
</evidence>
<organism evidence="1 2">
    <name type="scientific">Mauremys mutica</name>
    <name type="common">yellowpond turtle</name>
    <dbReference type="NCBI Taxonomy" id="74926"/>
    <lineage>
        <taxon>Eukaryota</taxon>
        <taxon>Metazoa</taxon>
        <taxon>Chordata</taxon>
        <taxon>Craniata</taxon>
        <taxon>Vertebrata</taxon>
        <taxon>Euteleostomi</taxon>
        <taxon>Archelosauria</taxon>
        <taxon>Testudinata</taxon>
        <taxon>Testudines</taxon>
        <taxon>Cryptodira</taxon>
        <taxon>Durocryptodira</taxon>
        <taxon>Testudinoidea</taxon>
        <taxon>Geoemydidae</taxon>
        <taxon>Geoemydinae</taxon>
        <taxon>Mauremys</taxon>
    </lineage>
</organism>
<comment type="caution">
    <text evidence="1">The sequence shown here is derived from an EMBL/GenBank/DDBJ whole genome shotgun (WGS) entry which is preliminary data.</text>
</comment>
<proteinExistence type="predicted"/>
<protein>
    <submittedName>
        <fullName evidence="1">Uncharacterized protein</fullName>
    </submittedName>
</protein>
<sequence length="94" mass="10900">MLWGRSHTVSYKYMKCKRPCSSSFLPEVWEAGGVWGEREEKQASFRQKVVTWVWVHSGFQSSQQEMEVTASLCAQRTSIILHRKQSNSTFSPSR</sequence>
<dbReference type="AlphaFoldDB" id="A0A9D3XNP8"/>
<gene>
    <name evidence="1" type="ORF">KIL84_004303</name>
</gene>
<evidence type="ECO:0000313" key="2">
    <source>
        <dbReference type="Proteomes" id="UP000827986"/>
    </source>
</evidence>
<name>A0A9D3XNP8_9SAUR</name>
<feature type="non-terminal residue" evidence="1">
    <location>
        <position position="1"/>
    </location>
</feature>
<accession>A0A9D3XNP8</accession>
<keyword evidence="2" id="KW-1185">Reference proteome</keyword>